<accession>A0A0G0T6W7</accession>
<feature type="region of interest" description="Disordered" evidence="1">
    <location>
        <begin position="1"/>
        <end position="25"/>
    </location>
</feature>
<dbReference type="EMBL" id="LBYC01000014">
    <property type="protein sequence ID" value="KKR42860.1"/>
    <property type="molecule type" value="Genomic_DNA"/>
</dbReference>
<protein>
    <submittedName>
        <fullName evidence="2">Uncharacterized protein</fullName>
    </submittedName>
</protein>
<evidence type="ECO:0000313" key="3">
    <source>
        <dbReference type="Proteomes" id="UP000034301"/>
    </source>
</evidence>
<dbReference type="Proteomes" id="UP000034301">
    <property type="component" value="Unassembled WGS sequence"/>
</dbReference>
<comment type="caution">
    <text evidence="2">The sequence shown here is derived from an EMBL/GenBank/DDBJ whole genome shotgun (WGS) entry which is preliminary data.</text>
</comment>
<sequence>MQESAPKNEKGGMLKRDGVVIGTPPKSKEELDAFLHTWIEPTWRGNPDNVEEGVMWLKEVAKISYAEALATLHARNPRMYEQLAFSTWGNGYGETMKQFETDLLEALQKAAI</sequence>
<evidence type="ECO:0000313" key="2">
    <source>
        <dbReference type="EMBL" id="KKR42860.1"/>
    </source>
</evidence>
<organism evidence="2 3">
    <name type="scientific">Candidatus Nomurabacteria bacterium GW2011_GWF2_40_12</name>
    <dbReference type="NCBI Taxonomy" id="1618776"/>
    <lineage>
        <taxon>Bacteria</taxon>
        <taxon>Candidatus Nomuraibacteriota</taxon>
    </lineage>
</organism>
<proteinExistence type="predicted"/>
<reference evidence="2 3" key="1">
    <citation type="journal article" date="2015" name="Nature">
        <title>rRNA introns, odd ribosomes, and small enigmatic genomes across a large radiation of phyla.</title>
        <authorList>
            <person name="Brown C.T."/>
            <person name="Hug L.A."/>
            <person name="Thomas B.C."/>
            <person name="Sharon I."/>
            <person name="Castelle C.J."/>
            <person name="Singh A."/>
            <person name="Wilkins M.J."/>
            <person name="Williams K.H."/>
            <person name="Banfield J.F."/>
        </authorList>
    </citation>
    <scope>NUCLEOTIDE SEQUENCE [LARGE SCALE GENOMIC DNA]</scope>
</reference>
<name>A0A0G0T6W7_9BACT</name>
<feature type="compositionally biased region" description="Basic and acidic residues" evidence="1">
    <location>
        <begin position="1"/>
        <end position="18"/>
    </location>
</feature>
<evidence type="ECO:0000256" key="1">
    <source>
        <dbReference type="SAM" id="MobiDB-lite"/>
    </source>
</evidence>
<dbReference type="AlphaFoldDB" id="A0A0G0T6W7"/>
<gene>
    <name evidence="2" type="ORF">UT78_C0014G0003</name>
</gene>